<keyword evidence="9" id="KW-0812">Transmembrane</keyword>
<keyword evidence="5" id="KW-0547">Nucleotide-binding</keyword>
<evidence type="ECO:0000256" key="3">
    <source>
        <dbReference type="ARBA" id="ARBA00022553"/>
    </source>
</evidence>
<dbReference type="CDD" id="cd00075">
    <property type="entry name" value="HATPase"/>
    <property type="match status" value="1"/>
</dbReference>
<dbReference type="PANTHER" id="PTHR43065:SF10">
    <property type="entry name" value="PEROXIDE STRESS-ACTIVATED HISTIDINE KINASE MAK3"/>
    <property type="match status" value="1"/>
</dbReference>
<dbReference type="SUPFAM" id="SSF55874">
    <property type="entry name" value="ATPase domain of HSP90 chaperone/DNA topoisomerase II/histidine kinase"/>
    <property type="match status" value="1"/>
</dbReference>
<reference key="2">
    <citation type="submission" date="2011-04" db="EMBL/GenBank/DDBJ databases">
        <title>Complete sequence of chromosome of Haliscomenobacter hydrossis DSM 1100.</title>
        <authorList>
            <consortium name="US DOE Joint Genome Institute (JGI-PGF)"/>
            <person name="Lucas S."/>
            <person name="Han J."/>
            <person name="Lapidus A."/>
            <person name="Bruce D."/>
            <person name="Goodwin L."/>
            <person name="Pitluck S."/>
            <person name="Peters L."/>
            <person name="Kyrpides N."/>
            <person name="Mavromatis K."/>
            <person name="Ivanova N."/>
            <person name="Ovchinnikova G."/>
            <person name="Pagani I."/>
            <person name="Daligault H."/>
            <person name="Detter J.C."/>
            <person name="Han C."/>
            <person name="Land M."/>
            <person name="Hauser L."/>
            <person name="Markowitz V."/>
            <person name="Cheng J.-F."/>
            <person name="Hugenholtz P."/>
            <person name="Woyke T."/>
            <person name="Wu D."/>
            <person name="Verbarg S."/>
            <person name="Frueling A."/>
            <person name="Brambilla E."/>
            <person name="Klenk H.-P."/>
            <person name="Eisen J.A."/>
        </authorList>
    </citation>
    <scope>NUCLEOTIDE SEQUENCE</scope>
    <source>
        <strain>DSM 1100</strain>
    </source>
</reference>
<dbReference type="AlphaFoldDB" id="F4KT81"/>
<protein>
    <recommendedName>
        <fullName evidence="2">histidine kinase</fullName>
        <ecNumber evidence="2">2.7.13.3</ecNumber>
    </recommendedName>
</protein>
<dbReference type="PROSITE" id="PS50109">
    <property type="entry name" value="HIS_KIN"/>
    <property type="match status" value="1"/>
</dbReference>
<dbReference type="PRINTS" id="PR00344">
    <property type="entry name" value="BCTRLSENSOR"/>
</dbReference>
<evidence type="ECO:0000256" key="1">
    <source>
        <dbReference type="ARBA" id="ARBA00000085"/>
    </source>
</evidence>
<evidence type="ECO:0000313" key="11">
    <source>
        <dbReference type="EMBL" id="AEE51138.1"/>
    </source>
</evidence>
<feature type="domain" description="Histidine kinase" evidence="10">
    <location>
        <begin position="178"/>
        <end position="385"/>
    </location>
</feature>
<dbReference type="KEGG" id="hhy:Halhy_3279"/>
<dbReference type="RefSeq" id="WP_013765679.1">
    <property type="nucleotide sequence ID" value="NC_015510.1"/>
</dbReference>
<evidence type="ECO:0000313" key="12">
    <source>
        <dbReference type="Proteomes" id="UP000008461"/>
    </source>
</evidence>
<keyword evidence="12" id="KW-1185">Reference proteome</keyword>
<evidence type="ECO:0000256" key="7">
    <source>
        <dbReference type="ARBA" id="ARBA00022840"/>
    </source>
</evidence>
<evidence type="ECO:0000259" key="10">
    <source>
        <dbReference type="PROSITE" id="PS50109"/>
    </source>
</evidence>
<dbReference type="InterPro" id="IPR003594">
    <property type="entry name" value="HATPase_dom"/>
</dbReference>
<dbReference type="InterPro" id="IPR004358">
    <property type="entry name" value="Sig_transdc_His_kin-like_C"/>
</dbReference>
<evidence type="ECO:0000256" key="6">
    <source>
        <dbReference type="ARBA" id="ARBA00022777"/>
    </source>
</evidence>
<keyword evidence="7" id="KW-0067">ATP-binding</keyword>
<dbReference type="Pfam" id="PF02518">
    <property type="entry name" value="HATPase_c"/>
    <property type="match status" value="1"/>
</dbReference>
<evidence type="ECO:0000256" key="8">
    <source>
        <dbReference type="ARBA" id="ARBA00023012"/>
    </source>
</evidence>
<evidence type="ECO:0000256" key="9">
    <source>
        <dbReference type="SAM" id="Phobius"/>
    </source>
</evidence>
<dbReference type="InterPro" id="IPR003661">
    <property type="entry name" value="HisK_dim/P_dom"/>
</dbReference>
<dbReference type="InterPro" id="IPR036890">
    <property type="entry name" value="HATPase_C_sf"/>
</dbReference>
<dbReference type="EC" id="2.7.13.3" evidence="2"/>
<keyword evidence="4" id="KW-0808">Transferase</keyword>
<dbReference type="PANTHER" id="PTHR43065">
    <property type="entry name" value="SENSOR HISTIDINE KINASE"/>
    <property type="match status" value="1"/>
</dbReference>
<dbReference type="InterPro" id="IPR036097">
    <property type="entry name" value="HisK_dim/P_sf"/>
</dbReference>
<evidence type="ECO:0000256" key="4">
    <source>
        <dbReference type="ARBA" id="ARBA00022679"/>
    </source>
</evidence>
<dbReference type="OrthoDB" id="9815750at2"/>
<keyword evidence="9" id="KW-1133">Transmembrane helix</keyword>
<name>F4KT81_HALH1</name>
<proteinExistence type="predicted"/>
<keyword evidence="6 11" id="KW-0418">Kinase</keyword>
<feature type="transmembrane region" description="Helical" evidence="9">
    <location>
        <begin position="140"/>
        <end position="160"/>
    </location>
</feature>
<evidence type="ECO:0000256" key="5">
    <source>
        <dbReference type="ARBA" id="ARBA00022741"/>
    </source>
</evidence>
<organism evidence="11 12">
    <name type="scientific">Haliscomenobacter hydrossis (strain ATCC 27775 / DSM 1100 / LMG 10767 / O)</name>
    <dbReference type="NCBI Taxonomy" id="760192"/>
    <lineage>
        <taxon>Bacteria</taxon>
        <taxon>Pseudomonadati</taxon>
        <taxon>Bacteroidota</taxon>
        <taxon>Saprospiria</taxon>
        <taxon>Saprospirales</taxon>
        <taxon>Haliscomenobacteraceae</taxon>
        <taxon>Haliscomenobacter</taxon>
    </lineage>
</organism>
<evidence type="ECO:0000256" key="2">
    <source>
        <dbReference type="ARBA" id="ARBA00012438"/>
    </source>
</evidence>
<comment type="catalytic activity">
    <reaction evidence="1">
        <text>ATP + protein L-histidine = ADP + protein N-phospho-L-histidine.</text>
        <dbReference type="EC" id="2.7.13.3"/>
    </reaction>
</comment>
<gene>
    <name evidence="11" type="ordered locus">Halhy_3279</name>
</gene>
<dbReference type="InterPro" id="IPR005467">
    <property type="entry name" value="His_kinase_dom"/>
</dbReference>
<dbReference type="HOGENOM" id="CLU_039822_0_0_10"/>
<sequence length="389" mass="44295">MDIYSRKSRWKIYLAAVGVVILLISVYYTDYLSQQLADGERYRVENYVLALEQINNPTSEFEDLSLQLQILERNTTIPVIIIDEQNKIVDAKNFGAEQTKDEKFLQDVIQKLEKGGFEPISSAGNKIFYQESTLLRQLRYFPLIQLVLIAAFVGLGYVGFSSARRSEQNRVWVGMAKETAHQLGTPISGIVAWLENLRAIKEDDEEVIEIVDELRTDVSRLELIADRFSKIGSIPSLEPVNIYAELEKCRAYMQRRASRKVKFIFPDPDSKTLGVRLNPPLFDWVIENLLRNALDSMDGQGNIQVDVTEEEHMVNIDVTDTGKGIPSSKFKTVFQPGYTTKKRGWGLGLSLSKRIIEEYHSGKLFVKRSEEGKGTTFSIRLIKANQEQA</sequence>
<dbReference type="eggNOG" id="COG4191">
    <property type="taxonomic scope" value="Bacteria"/>
</dbReference>
<dbReference type="STRING" id="760192.Halhy_3279"/>
<keyword evidence="9" id="KW-0472">Membrane</keyword>
<dbReference type="SUPFAM" id="SSF47384">
    <property type="entry name" value="Homodimeric domain of signal transducing histidine kinase"/>
    <property type="match status" value="1"/>
</dbReference>
<keyword evidence="3" id="KW-0597">Phosphoprotein</keyword>
<dbReference type="Gene3D" id="3.30.565.10">
    <property type="entry name" value="Histidine kinase-like ATPase, C-terminal domain"/>
    <property type="match status" value="1"/>
</dbReference>
<keyword evidence="8" id="KW-0902">Two-component regulatory system</keyword>
<dbReference type="Proteomes" id="UP000008461">
    <property type="component" value="Chromosome"/>
</dbReference>
<reference evidence="11 12" key="1">
    <citation type="journal article" date="2011" name="Stand. Genomic Sci.">
        <title>Complete genome sequence of Haliscomenobacter hydrossis type strain (O).</title>
        <authorList>
            <consortium name="US DOE Joint Genome Institute (JGI-PGF)"/>
            <person name="Daligault H."/>
            <person name="Lapidus A."/>
            <person name="Zeytun A."/>
            <person name="Nolan M."/>
            <person name="Lucas S."/>
            <person name="Del Rio T.G."/>
            <person name="Tice H."/>
            <person name="Cheng J.F."/>
            <person name="Tapia R."/>
            <person name="Han C."/>
            <person name="Goodwin L."/>
            <person name="Pitluck S."/>
            <person name="Liolios K."/>
            <person name="Pagani I."/>
            <person name="Ivanova N."/>
            <person name="Huntemann M."/>
            <person name="Mavromatis K."/>
            <person name="Mikhailova N."/>
            <person name="Pati A."/>
            <person name="Chen A."/>
            <person name="Palaniappan K."/>
            <person name="Land M."/>
            <person name="Hauser L."/>
            <person name="Brambilla E.M."/>
            <person name="Rohde M."/>
            <person name="Verbarg S."/>
            <person name="Goker M."/>
            <person name="Bristow J."/>
            <person name="Eisen J.A."/>
            <person name="Markowitz V."/>
            <person name="Hugenholtz P."/>
            <person name="Kyrpides N.C."/>
            <person name="Klenk H.P."/>
            <person name="Woyke T."/>
        </authorList>
    </citation>
    <scope>NUCLEOTIDE SEQUENCE [LARGE SCALE GENOMIC DNA]</scope>
    <source>
        <strain evidence="12">ATCC 27775 / DSM 1100 / LMG 10767 / O</strain>
    </source>
</reference>
<dbReference type="GO" id="GO:0005524">
    <property type="term" value="F:ATP binding"/>
    <property type="evidence" value="ECO:0007669"/>
    <property type="project" value="UniProtKB-KW"/>
</dbReference>
<accession>F4KT81</accession>
<dbReference type="SMART" id="SM00387">
    <property type="entry name" value="HATPase_c"/>
    <property type="match status" value="1"/>
</dbReference>
<feature type="transmembrane region" description="Helical" evidence="9">
    <location>
        <begin position="12"/>
        <end position="29"/>
    </location>
</feature>
<dbReference type="CDD" id="cd00082">
    <property type="entry name" value="HisKA"/>
    <property type="match status" value="1"/>
</dbReference>
<dbReference type="GO" id="GO:0000155">
    <property type="term" value="F:phosphorelay sensor kinase activity"/>
    <property type="evidence" value="ECO:0007669"/>
    <property type="project" value="InterPro"/>
</dbReference>
<dbReference type="EMBL" id="CP002691">
    <property type="protein sequence ID" value="AEE51138.1"/>
    <property type="molecule type" value="Genomic_DNA"/>
</dbReference>